<dbReference type="InterPro" id="IPR014039">
    <property type="entry name" value="Transl_elong_EFTs/EF1B_dimer"/>
</dbReference>
<evidence type="ECO:0000256" key="4">
    <source>
        <dbReference type="ARBA" id="ARBA00022917"/>
    </source>
</evidence>
<gene>
    <name evidence="5 9" type="primary">tsf</name>
    <name evidence="9" type="ORF">G0Q06_02625</name>
</gene>
<dbReference type="NCBIfam" id="TIGR00116">
    <property type="entry name" value="tsf"/>
    <property type="match status" value="1"/>
</dbReference>
<dbReference type="CDD" id="cd14275">
    <property type="entry name" value="UBA_EF-Ts"/>
    <property type="match status" value="1"/>
</dbReference>
<dbReference type="FunFam" id="1.10.8.10:FF:000001">
    <property type="entry name" value="Elongation factor Ts"/>
    <property type="match status" value="1"/>
</dbReference>
<dbReference type="GO" id="GO:0003746">
    <property type="term" value="F:translation elongation factor activity"/>
    <property type="evidence" value="ECO:0007669"/>
    <property type="project" value="UniProtKB-UniRule"/>
</dbReference>
<feature type="region of interest" description="Involved in Mg(2+) ion dislocation from EF-Tu" evidence="5">
    <location>
        <begin position="82"/>
        <end position="85"/>
    </location>
</feature>
<evidence type="ECO:0000256" key="1">
    <source>
        <dbReference type="ARBA" id="ARBA00005532"/>
    </source>
</evidence>
<organism evidence="9 10">
    <name type="scientific">Oceanipulchritudo coccoides</name>
    <dbReference type="NCBI Taxonomy" id="2706888"/>
    <lineage>
        <taxon>Bacteria</taxon>
        <taxon>Pseudomonadati</taxon>
        <taxon>Verrucomicrobiota</taxon>
        <taxon>Opitutia</taxon>
        <taxon>Puniceicoccales</taxon>
        <taxon>Oceanipulchritudinaceae</taxon>
        <taxon>Oceanipulchritudo</taxon>
    </lineage>
</organism>
<keyword evidence="5" id="KW-0963">Cytoplasm</keyword>
<dbReference type="InterPro" id="IPR036402">
    <property type="entry name" value="EF-Ts_dimer_sf"/>
</dbReference>
<comment type="caution">
    <text evidence="9">The sequence shown here is derived from an EMBL/GenBank/DDBJ whole genome shotgun (WGS) entry which is preliminary data.</text>
</comment>
<dbReference type="PROSITE" id="PS01127">
    <property type="entry name" value="EF_TS_2"/>
    <property type="match status" value="1"/>
</dbReference>
<dbReference type="PANTHER" id="PTHR11741">
    <property type="entry name" value="ELONGATION FACTOR TS"/>
    <property type="match status" value="1"/>
</dbReference>
<dbReference type="PANTHER" id="PTHR11741:SF0">
    <property type="entry name" value="ELONGATION FACTOR TS, MITOCHONDRIAL"/>
    <property type="match status" value="1"/>
</dbReference>
<dbReference type="SUPFAM" id="SSF46934">
    <property type="entry name" value="UBA-like"/>
    <property type="match status" value="1"/>
</dbReference>
<comment type="similarity">
    <text evidence="1 5 6">Belongs to the EF-Ts family.</text>
</comment>
<dbReference type="Proteomes" id="UP000478417">
    <property type="component" value="Unassembled WGS sequence"/>
</dbReference>
<protein>
    <recommendedName>
        <fullName evidence="2 5">Elongation factor Ts</fullName>
        <shortName evidence="5">EF-Ts</shortName>
    </recommendedName>
</protein>
<evidence type="ECO:0000256" key="7">
    <source>
        <dbReference type="RuleBase" id="RU000643"/>
    </source>
</evidence>
<dbReference type="InterPro" id="IPR001816">
    <property type="entry name" value="Transl_elong_EFTs/EF1B"/>
</dbReference>
<dbReference type="FunFam" id="1.10.286.20:FF:000001">
    <property type="entry name" value="Elongation factor Ts"/>
    <property type="match status" value="1"/>
</dbReference>
<keyword evidence="4 5" id="KW-0648">Protein biosynthesis</keyword>
<evidence type="ECO:0000313" key="10">
    <source>
        <dbReference type="Proteomes" id="UP000478417"/>
    </source>
</evidence>
<proteinExistence type="inferred from homology"/>
<comment type="function">
    <text evidence="5 6">Associates with the EF-Tu.GDP complex and induces the exchange of GDP to GTP. It remains bound to the aminoacyl-tRNA.EF-Tu.GTP complex up to the GTP hydrolysis stage on the ribosome.</text>
</comment>
<evidence type="ECO:0000256" key="3">
    <source>
        <dbReference type="ARBA" id="ARBA00022768"/>
    </source>
</evidence>
<evidence type="ECO:0000256" key="2">
    <source>
        <dbReference type="ARBA" id="ARBA00016956"/>
    </source>
</evidence>
<feature type="domain" description="Translation elongation factor EFTs/EF1B dimerisation" evidence="8">
    <location>
        <begin position="56"/>
        <end position="195"/>
    </location>
</feature>
<name>A0A6B2LYV3_9BACT</name>
<keyword evidence="3 5" id="KW-0251">Elongation factor</keyword>
<dbReference type="Pfam" id="PF00889">
    <property type="entry name" value="EF_TS"/>
    <property type="match status" value="1"/>
</dbReference>
<dbReference type="InterPro" id="IPR018101">
    <property type="entry name" value="Transl_elong_Ts_CS"/>
</dbReference>
<dbReference type="GO" id="GO:0005737">
    <property type="term" value="C:cytoplasm"/>
    <property type="evidence" value="ECO:0007669"/>
    <property type="project" value="UniProtKB-SubCell"/>
</dbReference>
<evidence type="ECO:0000256" key="6">
    <source>
        <dbReference type="RuleBase" id="RU000642"/>
    </source>
</evidence>
<dbReference type="PROSITE" id="PS01126">
    <property type="entry name" value="EF_TS_1"/>
    <property type="match status" value="1"/>
</dbReference>
<evidence type="ECO:0000259" key="8">
    <source>
        <dbReference type="Pfam" id="PF00889"/>
    </source>
</evidence>
<dbReference type="InterPro" id="IPR009060">
    <property type="entry name" value="UBA-like_sf"/>
</dbReference>
<reference evidence="9 10" key="1">
    <citation type="submission" date="2020-02" db="EMBL/GenBank/DDBJ databases">
        <title>Albibacoteraceae fam. nov., the first described family within the subdivision 4 Verrucomicrobia.</title>
        <authorList>
            <person name="Xi F."/>
        </authorList>
    </citation>
    <scope>NUCLEOTIDE SEQUENCE [LARGE SCALE GENOMIC DNA]</scope>
    <source>
        <strain evidence="9 10">CK1056</strain>
    </source>
</reference>
<dbReference type="EMBL" id="JAAGNX010000001">
    <property type="protein sequence ID" value="NDV61342.1"/>
    <property type="molecule type" value="Genomic_DNA"/>
</dbReference>
<dbReference type="Gene3D" id="3.30.479.20">
    <property type="entry name" value="Elongation factor Ts, dimerisation domain"/>
    <property type="match status" value="1"/>
</dbReference>
<dbReference type="AlphaFoldDB" id="A0A6B2LYV3"/>
<dbReference type="HAMAP" id="MF_00050">
    <property type="entry name" value="EF_Ts"/>
    <property type="match status" value="1"/>
</dbReference>
<comment type="subcellular location">
    <subcellularLocation>
        <location evidence="5 7">Cytoplasm</location>
    </subcellularLocation>
</comment>
<dbReference type="Gene3D" id="1.10.286.20">
    <property type="match status" value="1"/>
</dbReference>
<sequence>MSEITAKMVGELRAKTGAGLMDCKKALKETNGNEDEAIDLLRKKGIASAAKKADRDASDGLVDCYIHMGGKIGVMVEVNCETDFVAKTDDFKALVRDIAMHIAAASPTCVNREDVPAEVIEKEKEIAAGQVQGKPENIVEKIVSGKLEKVYQEIVLLEQPFVKNPDVTIQDLLKAQITKMGENIVVNRFARFQIGA</sequence>
<accession>A0A6B2LYV3</accession>
<evidence type="ECO:0000313" key="9">
    <source>
        <dbReference type="EMBL" id="NDV61342.1"/>
    </source>
</evidence>
<keyword evidence="10" id="KW-1185">Reference proteome</keyword>
<evidence type="ECO:0000256" key="5">
    <source>
        <dbReference type="HAMAP-Rule" id="MF_00050"/>
    </source>
</evidence>
<dbReference type="SUPFAM" id="SSF54713">
    <property type="entry name" value="Elongation factor Ts (EF-Ts), dimerisation domain"/>
    <property type="match status" value="1"/>
</dbReference>
<dbReference type="Gene3D" id="1.10.8.10">
    <property type="entry name" value="DNA helicase RuvA subunit, C-terminal domain"/>
    <property type="match status" value="1"/>
</dbReference>